<dbReference type="InterPro" id="IPR013083">
    <property type="entry name" value="Znf_RING/FYVE/PHD"/>
</dbReference>
<evidence type="ECO:0000256" key="9">
    <source>
        <dbReference type="SAM" id="Phobius"/>
    </source>
</evidence>
<evidence type="ECO:0000313" key="11">
    <source>
        <dbReference type="Ensembl" id="ENSCSAVP00000001435.1"/>
    </source>
</evidence>
<dbReference type="STRING" id="51511.ENSCSAVP00000001435"/>
<dbReference type="InterPro" id="IPR025754">
    <property type="entry name" value="TRC8_N_dom"/>
</dbReference>
<evidence type="ECO:0000256" key="6">
    <source>
        <dbReference type="ARBA" id="ARBA00022989"/>
    </source>
</evidence>
<sequence>MLGSLAIYCVLMVDYHTLRGWQSLDDVMFYIRGACRAVEFAVTLCMCGYIMATFYMEMTSVAGIVMLAIYTYYCIVQRGGKGWKIWMMRRQAAHKVQSLQSADSDDLETKKDLCPICYQLMESDVRIMHCKHHFHENCLKKWFYIQDKCPMCYAQFKTT</sequence>
<dbReference type="SMART" id="SM00184">
    <property type="entry name" value="RING"/>
    <property type="match status" value="1"/>
</dbReference>
<keyword evidence="3" id="KW-0479">Metal-binding</keyword>
<protein>
    <recommendedName>
        <fullName evidence="10">RING-type domain-containing protein</fullName>
    </recommendedName>
</protein>
<dbReference type="Proteomes" id="UP000007875">
    <property type="component" value="Unassembled WGS sequence"/>
</dbReference>
<evidence type="ECO:0000256" key="5">
    <source>
        <dbReference type="ARBA" id="ARBA00022833"/>
    </source>
</evidence>
<reference evidence="11" key="2">
    <citation type="submission" date="2025-08" db="UniProtKB">
        <authorList>
            <consortium name="Ensembl"/>
        </authorList>
    </citation>
    <scope>IDENTIFICATION</scope>
</reference>
<evidence type="ECO:0000256" key="3">
    <source>
        <dbReference type="ARBA" id="ARBA00022723"/>
    </source>
</evidence>
<dbReference type="PANTHER" id="PTHR22763">
    <property type="entry name" value="RING ZINC FINGER PROTEIN"/>
    <property type="match status" value="1"/>
</dbReference>
<keyword evidence="6 9" id="KW-1133">Transmembrane helix</keyword>
<evidence type="ECO:0000256" key="1">
    <source>
        <dbReference type="ARBA" id="ARBA00004141"/>
    </source>
</evidence>
<dbReference type="OMA" id="ACRAVEF"/>
<accession>H2Y7Y7</accession>
<dbReference type="SUPFAM" id="SSF57850">
    <property type="entry name" value="RING/U-box"/>
    <property type="match status" value="1"/>
</dbReference>
<dbReference type="Pfam" id="PF13639">
    <property type="entry name" value="zf-RING_2"/>
    <property type="match status" value="1"/>
</dbReference>
<dbReference type="Pfam" id="PF13705">
    <property type="entry name" value="TRC8_N"/>
    <property type="match status" value="1"/>
</dbReference>
<evidence type="ECO:0000313" key="12">
    <source>
        <dbReference type="Proteomes" id="UP000007875"/>
    </source>
</evidence>
<reference evidence="11" key="3">
    <citation type="submission" date="2025-09" db="UniProtKB">
        <authorList>
            <consortium name="Ensembl"/>
        </authorList>
    </citation>
    <scope>IDENTIFICATION</scope>
</reference>
<dbReference type="HOGENOM" id="CLU_109856_0_0_1"/>
<evidence type="ECO:0000259" key="10">
    <source>
        <dbReference type="PROSITE" id="PS50089"/>
    </source>
</evidence>
<feature type="transmembrane region" description="Helical" evidence="9">
    <location>
        <begin position="61"/>
        <end position="80"/>
    </location>
</feature>
<evidence type="ECO:0000256" key="7">
    <source>
        <dbReference type="ARBA" id="ARBA00023136"/>
    </source>
</evidence>
<keyword evidence="5" id="KW-0862">Zinc</keyword>
<dbReference type="GO" id="GO:0036503">
    <property type="term" value="P:ERAD pathway"/>
    <property type="evidence" value="ECO:0007669"/>
    <property type="project" value="TreeGrafter"/>
</dbReference>
<dbReference type="InterPro" id="IPR050731">
    <property type="entry name" value="HRD1_E3_ubiq-ligases"/>
</dbReference>
<name>H2Y7Y7_CIOSA</name>
<dbReference type="GO" id="GO:0012505">
    <property type="term" value="C:endomembrane system"/>
    <property type="evidence" value="ECO:0007669"/>
    <property type="project" value="TreeGrafter"/>
</dbReference>
<keyword evidence="12" id="KW-1185">Reference proteome</keyword>
<dbReference type="GO" id="GO:0008270">
    <property type="term" value="F:zinc ion binding"/>
    <property type="evidence" value="ECO:0007669"/>
    <property type="project" value="UniProtKB-KW"/>
</dbReference>
<keyword evidence="7 9" id="KW-0472">Membrane</keyword>
<dbReference type="GO" id="GO:0061630">
    <property type="term" value="F:ubiquitin protein ligase activity"/>
    <property type="evidence" value="ECO:0007669"/>
    <property type="project" value="TreeGrafter"/>
</dbReference>
<dbReference type="Ensembl" id="ENSCSAVT00000001454.1">
    <property type="protein sequence ID" value="ENSCSAVP00000001435.1"/>
    <property type="gene ID" value="ENSCSAVG00000000813.1"/>
</dbReference>
<dbReference type="PROSITE" id="PS50089">
    <property type="entry name" value="ZF_RING_2"/>
    <property type="match status" value="1"/>
</dbReference>
<dbReference type="InParanoid" id="H2Y7Y7"/>
<keyword evidence="4 8" id="KW-0863">Zinc-finger</keyword>
<organism evidence="11 12">
    <name type="scientific">Ciona savignyi</name>
    <name type="common">Pacific transparent sea squirt</name>
    <dbReference type="NCBI Taxonomy" id="51511"/>
    <lineage>
        <taxon>Eukaryota</taxon>
        <taxon>Metazoa</taxon>
        <taxon>Chordata</taxon>
        <taxon>Tunicata</taxon>
        <taxon>Ascidiacea</taxon>
        <taxon>Phlebobranchia</taxon>
        <taxon>Cionidae</taxon>
        <taxon>Ciona</taxon>
    </lineage>
</organism>
<dbReference type="eggNOG" id="KOG0802">
    <property type="taxonomic scope" value="Eukaryota"/>
</dbReference>
<reference evidence="12" key="1">
    <citation type="submission" date="2003-08" db="EMBL/GenBank/DDBJ databases">
        <authorList>
            <person name="Birren B."/>
            <person name="Nusbaum C."/>
            <person name="Abebe A."/>
            <person name="Abouelleil A."/>
            <person name="Adekoya E."/>
            <person name="Ait-zahra M."/>
            <person name="Allen N."/>
            <person name="Allen T."/>
            <person name="An P."/>
            <person name="Anderson M."/>
            <person name="Anderson S."/>
            <person name="Arachchi H."/>
            <person name="Armbruster J."/>
            <person name="Bachantsang P."/>
            <person name="Baldwin J."/>
            <person name="Barry A."/>
            <person name="Bayul T."/>
            <person name="Blitshsteyn B."/>
            <person name="Bloom T."/>
            <person name="Blye J."/>
            <person name="Boguslavskiy L."/>
            <person name="Borowsky M."/>
            <person name="Boukhgalter B."/>
            <person name="Brunache A."/>
            <person name="Butler J."/>
            <person name="Calixte N."/>
            <person name="Calvo S."/>
            <person name="Camarata J."/>
            <person name="Campo K."/>
            <person name="Chang J."/>
            <person name="Cheshatsang Y."/>
            <person name="Citroen M."/>
            <person name="Collymore A."/>
            <person name="Considine T."/>
            <person name="Cook A."/>
            <person name="Cooke P."/>
            <person name="Corum B."/>
            <person name="Cuomo C."/>
            <person name="David R."/>
            <person name="Dawoe T."/>
            <person name="Degray S."/>
            <person name="Dodge S."/>
            <person name="Dooley K."/>
            <person name="Dorje P."/>
            <person name="Dorjee K."/>
            <person name="Dorris L."/>
            <person name="Duffey N."/>
            <person name="Dupes A."/>
            <person name="Elkins T."/>
            <person name="Engels R."/>
            <person name="Erickson J."/>
            <person name="Farina A."/>
            <person name="Faro S."/>
            <person name="Ferreira P."/>
            <person name="Fischer H."/>
            <person name="Fitzgerald M."/>
            <person name="Foley K."/>
            <person name="Gage D."/>
            <person name="Galagan J."/>
            <person name="Gearin G."/>
            <person name="Gnerre S."/>
            <person name="Gnirke A."/>
            <person name="Goyette A."/>
            <person name="Graham J."/>
            <person name="Grandbois E."/>
            <person name="Gyaltsen K."/>
            <person name="Hafez N."/>
            <person name="Hagopian D."/>
            <person name="Hagos B."/>
            <person name="Hall J."/>
            <person name="Hatcher B."/>
            <person name="Heller A."/>
            <person name="Higgins H."/>
            <person name="Honan T."/>
            <person name="Horn A."/>
            <person name="Houde N."/>
            <person name="Hughes L."/>
            <person name="Hulme W."/>
            <person name="Husby E."/>
            <person name="Iliev I."/>
            <person name="Jaffe D."/>
            <person name="Jones C."/>
            <person name="Kamal M."/>
            <person name="Kamat A."/>
            <person name="Kamvysselis M."/>
            <person name="Karlsson E."/>
            <person name="Kells C."/>
            <person name="Kieu A."/>
            <person name="Kisner P."/>
            <person name="Kodira C."/>
            <person name="Kulbokas E."/>
            <person name="Labutti K."/>
            <person name="Lama D."/>
            <person name="Landers T."/>
            <person name="Leger J."/>
            <person name="Levine S."/>
            <person name="Lewis D."/>
            <person name="Lewis T."/>
            <person name="Lindblad-toh K."/>
            <person name="Liu X."/>
            <person name="Lokyitsang T."/>
            <person name="Lokyitsang Y."/>
            <person name="Lucien O."/>
            <person name="Lui A."/>
            <person name="Ma L.J."/>
            <person name="Mabbitt R."/>
            <person name="Macdonald J."/>
            <person name="Maclean C."/>
            <person name="Major J."/>
            <person name="Manning J."/>
            <person name="Marabella R."/>
            <person name="Maru K."/>
            <person name="Matthews C."/>
            <person name="Mauceli E."/>
            <person name="Mccarthy M."/>
            <person name="Mcdonough S."/>
            <person name="Mcghee T."/>
            <person name="Meldrim J."/>
            <person name="Meneus L."/>
            <person name="Mesirov J."/>
            <person name="Mihalev A."/>
            <person name="Mihova T."/>
            <person name="Mikkelsen T."/>
            <person name="Mlenga V."/>
            <person name="Moru K."/>
            <person name="Mozes J."/>
            <person name="Mulrain L."/>
            <person name="Munson G."/>
            <person name="Naylor J."/>
            <person name="Newes C."/>
            <person name="Nguyen C."/>
            <person name="Nguyen N."/>
            <person name="Nguyen T."/>
            <person name="Nicol R."/>
            <person name="Nielsen C."/>
            <person name="Nizzari M."/>
            <person name="Norbu C."/>
            <person name="Norbu N."/>
            <person name="O'donnell P."/>
            <person name="Okoawo O."/>
            <person name="O'leary S."/>
            <person name="Omotosho B."/>
            <person name="O'neill K."/>
            <person name="Osman S."/>
            <person name="Parker S."/>
            <person name="Perrin D."/>
            <person name="Phunkhang P."/>
            <person name="Piqani B."/>
            <person name="Purcell S."/>
            <person name="Rachupka T."/>
            <person name="Ramasamy U."/>
            <person name="Rameau R."/>
            <person name="Ray V."/>
            <person name="Raymond C."/>
            <person name="Retta R."/>
            <person name="Richardson S."/>
            <person name="Rise C."/>
            <person name="Rodriguez J."/>
            <person name="Rogers J."/>
            <person name="Rogov P."/>
            <person name="Rutman M."/>
            <person name="Schupbach R."/>
            <person name="Seaman C."/>
            <person name="Settipalli S."/>
            <person name="Sharpe T."/>
            <person name="Sheridan J."/>
            <person name="Sherpa N."/>
            <person name="Shi J."/>
            <person name="Smirnov S."/>
            <person name="Smith C."/>
            <person name="Sougnez C."/>
            <person name="Spencer B."/>
            <person name="Stalker J."/>
            <person name="Stange-thomann N."/>
            <person name="Stavropoulos S."/>
            <person name="Stetson K."/>
            <person name="Stone C."/>
            <person name="Stone S."/>
            <person name="Stubbs M."/>
            <person name="Talamas J."/>
            <person name="Tchuinga P."/>
            <person name="Tenzing P."/>
            <person name="Tesfaye S."/>
            <person name="Theodore J."/>
            <person name="Thoulutsang Y."/>
            <person name="Topham K."/>
            <person name="Towey S."/>
            <person name="Tsamla T."/>
            <person name="Tsomo N."/>
            <person name="Vallee D."/>
            <person name="Vassiliev H."/>
            <person name="Venkataraman V."/>
            <person name="Vinson J."/>
            <person name="Vo A."/>
            <person name="Wade C."/>
            <person name="Wang S."/>
            <person name="Wangchuk T."/>
            <person name="Wangdi T."/>
            <person name="Whittaker C."/>
            <person name="Wilkinson J."/>
            <person name="Wu Y."/>
            <person name="Wyman D."/>
            <person name="Yadav S."/>
            <person name="Yang S."/>
            <person name="Yang X."/>
            <person name="Yeager S."/>
            <person name="Yee E."/>
            <person name="Young G."/>
            <person name="Zainoun J."/>
            <person name="Zembeck L."/>
            <person name="Zimmer A."/>
            <person name="Zody M."/>
            <person name="Lander E."/>
        </authorList>
    </citation>
    <scope>NUCLEOTIDE SEQUENCE [LARGE SCALE GENOMIC DNA]</scope>
</reference>
<dbReference type="AlphaFoldDB" id="H2Y7Y7"/>
<evidence type="ECO:0000256" key="2">
    <source>
        <dbReference type="ARBA" id="ARBA00022692"/>
    </source>
</evidence>
<dbReference type="GeneTree" id="ENSGT00940000169216"/>
<dbReference type="GO" id="GO:0016020">
    <property type="term" value="C:membrane"/>
    <property type="evidence" value="ECO:0007669"/>
    <property type="project" value="UniProtKB-SubCell"/>
</dbReference>
<dbReference type="GO" id="GO:0043161">
    <property type="term" value="P:proteasome-mediated ubiquitin-dependent protein catabolic process"/>
    <property type="evidence" value="ECO:0007669"/>
    <property type="project" value="TreeGrafter"/>
</dbReference>
<feature type="domain" description="RING-type" evidence="10">
    <location>
        <begin position="114"/>
        <end position="152"/>
    </location>
</feature>
<dbReference type="Gene3D" id="3.30.40.10">
    <property type="entry name" value="Zinc/RING finger domain, C3HC4 (zinc finger)"/>
    <property type="match status" value="1"/>
</dbReference>
<evidence type="ECO:0000256" key="8">
    <source>
        <dbReference type="PROSITE-ProRule" id="PRU00175"/>
    </source>
</evidence>
<keyword evidence="2 9" id="KW-0812">Transmembrane</keyword>
<dbReference type="PANTHER" id="PTHR22763:SF191">
    <property type="entry name" value="RING FINGER PROTEIN 145 HOMOLOG"/>
    <property type="match status" value="1"/>
</dbReference>
<comment type="subcellular location">
    <subcellularLocation>
        <location evidence="1">Membrane</location>
        <topology evidence="1">Multi-pass membrane protein</topology>
    </subcellularLocation>
</comment>
<proteinExistence type="predicted"/>
<evidence type="ECO:0000256" key="4">
    <source>
        <dbReference type="ARBA" id="ARBA00022771"/>
    </source>
</evidence>
<dbReference type="InterPro" id="IPR001841">
    <property type="entry name" value="Znf_RING"/>
</dbReference>
<feature type="transmembrane region" description="Helical" evidence="9">
    <location>
        <begin position="37"/>
        <end position="55"/>
    </location>
</feature>